<evidence type="ECO:0000313" key="2">
    <source>
        <dbReference type="Proteomes" id="UP001225788"/>
    </source>
</evidence>
<protein>
    <submittedName>
        <fullName evidence="1">DUF2184 domain-containing protein</fullName>
    </submittedName>
</protein>
<reference evidence="1 2" key="1">
    <citation type="submission" date="2023-08" db="EMBL/GenBank/DDBJ databases">
        <title>Pathogen: clinical or host-associated sample.</title>
        <authorList>
            <person name="Hergert J."/>
            <person name="Casey R."/>
            <person name="Wagner J."/>
            <person name="Young E.L."/>
            <person name="Oakeson K.F."/>
        </authorList>
    </citation>
    <scope>NUCLEOTIDE SEQUENCE [LARGE SCALE GENOMIC DNA]</scope>
    <source>
        <strain evidence="1 2">UPHL-collab-2</strain>
    </source>
</reference>
<organism evidence="1 2">
    <name type="scientific">Shinella oryzae</name>
    <dbReference type="NCBI Taxonomy" id="2871820"/>
    <lineage>
        <taxon>Bacteria</taxon>
        <taxon>Pseudomonadati</taxon>
        <taxon>Pseudomonadota</taxon>
        <taxon>Alphaproteobacteria</taxon>
        <taxon>Hyphomicrobiales</taxon>
        <taxon>Rhizobiaceae</taxon>
        <taxon>Shinella</taxon>
    </lineage>
</organism>
<dbReference type="PIRSF" id="PIRSF029202">
    <property type="entry name" value="UCP029202"/>
    <property type="match status" value="1"/>
</dbReference>
<proteinExistence type="predicted"/>
<gene>
    <name evidence="1" type="ORF">Q9315_09775</name>
</gene>
<dbReference type="RefSeq" id="WP_306156828.1">
    <property type="nucleotide sequence ID" value="NZ_CP132314.1"/>
</dbReference>
<dbReference type="EMBL" id="CP132314">
    <property type="protein sequence ID" value="WLS01736.1"/>
    <property type="molecule type" value="Genomic_DNA"/>
</dbReference>
<name>A0ABY9JZL7_9HYPH</name>
<dbReference type="Proteomes" id="UP001225788">
    <property type="component" value="Chromosome"/>
</dbReference>
<dbReference type="Pfam" id="PF09950">
    <property type="entry name" value="Major_capside"/>
    <property type="match status" value="1"/>
</dbReference>
<dbReference type="InterPro" id="IPR020049">
    <property type="entry name" value="Major_capsid-like"/>
</dbReference>
<accession>A0ABY9JZL7</accession>
<sequence>MNMIVNDAQALAFVTGQAYRINQTVYETRFPDWDFGRLIFVDTTGPAWSPGILTYTSDLTGAAKFQSGYAKDIPLADVSQDMQTKTFHLAAIGYQYNIEEINTAIQIGASLPNRRARAARLAYTKFMYDLTLKGSAEKGLGGLINYPGVVTGIVPADGTGSATFWVNSAGVGIKTPAQIVRDVNIALQGINLATFETEMADTLLLPVEAYNYIAATPYSATTMETILSFVMRTNIYTLTTGRPLTIRTVRELGTAGEAGAAGTGRLVAYKNDENYVKLHLPMPHQFLPVYQDGPLNWQVPGIFRTGGVELLTTVAFRYLDGISQPPA</sequence>
<evidence type="ECO:0000313" key="1">
    <source>
        <dbReference type="EMBL" id="WLS01736.1"/>
    </source>
</evidence>
<keyword evidence="2" id="KW-1185">Reference proteome</keyword>